<dbReference type="PANTHER" id="PTHR12526">
    <property type="entry name" value="GLYCOSYLTRANSFERASE"/>
    <property type="match status" value="1"/>
</dbReference>
<evidence type="ECO:0000313" key="2">
    <source>
        <dbReference type="Proteomes" id="UP000188937"/>
    </source>
</evidence>
<sequence>MKVFVHLARGFGDETWGERWRSGKLLGLNEEHAYGYDHAASPDVQVVYASDFPETRLQKLVRYAGRAILGFDVVHAWRNREKLLAADVVWTHTESQTLGVLLLFHLTRGRVPRLLGQTVWLVDRWAKQPWPRRLLYRFLLHRLDVLTTLSSLNCSDARSLFPWVRVESVLFGIKADGMRPARGPHNNGPLKVLSLGNDEHRDWPTLCDAMSSLPDATLRIASGAKAAARAAKGHRNIEVMKIRDNATLFAAYEHADVVVVPLSENRHASGITVILEAVYFGVPVVATDCGGLTDYLDHDSVLYVPPGDPAALAAAIRSVRENPEVAKKRVEKAQERMKTTLSSVAYAQRYVALSRDVCGTV</sequence>
<dbReference type="CDD" id="cd03801">
    <property type="entry name" value="GT4_PimA-like"/>
    <property type="match status" value="1"/>
</dbReference>
<accession>A0A1U9KHX7</accession>
<dbReference type="GO" id="GO:0016757">
    <property type="term" value="F:glycosyltransferase activity"/>
    <property type="evidence" value="ECO:0007669"/>
    <property type="project" value="TreeGrafter"/>
</dbReference>
<dbReference type="KEGG" id="aace:A0U92_12000"/>
<keyword evidence="1" id="KW-0808">Transferase</keyword>
<organism evidence="1 2">
    <name type="scientific">Acetobacter aceti</name>
    <dbReference type="NCBI Taxonomy" id="435"/>
    <lineage>
        <taxon>Bacteria</taxon>
        <taxon>Pseudomonadati</taxon>
        <taxon>Pseudomonadota</taxon>
        <taxon>Alphaproteobacteria</taxon>
        <taxon>Acetobacterales</taxon>
        <taxon>Acetobacteraceae</taxon>
        <taxon>Acetobacter</taxon>
        <taxon>Acetobacter subgen. Acetobacter</taxon>
    </lineage>
</organism>
<dbReference type="AlphaFoldDB" id="A0A1U9KHX7"/>
<dbReference type="STRING" id="435.A0U92_12000"/>
<dbReference type="EMBL" id="CP014692">
    <property type="protein sequence ID" value="AQS85390.1"/>
    <property type="molecule type" value="Genomic_DNA"/>
</dbReference>
<proteinExistence type="predicted"/>
<dbReference type="RefSeq" id="WP_077813442.1">
    <property type="nucleotide sequence ID" value="NZ_CP014692.1"/>
</dbReference>
<dbReference type="OrthoDB" id="8404680at2"/>
<gene>
    <name evidence="1" type="ORF">A0U92_12000</name>
</gene>
<dbReference type="SUPFAM" id="SSF53756">
    <property type="entry name" value="UDP-Glycosyltransferase/glycogen phosphorylase"/>
    <property type="match status" value="1"/>
</dbReference>
<dbReference type="eggNOG" id="COG0438">
    <property type="taxonomic scope" value="Bacteria"/>
</dbReference>
<keyword evidence="2" id="KW-1185">Reference proteome</keyword>
<dbReference type="Proteomes" id="UP000188937">
    <property type="component" value="Chromosome"/>
</dbReference>
<dbReference type="Pfam" id="PF13692">
    <property type="entry name" value="Glyco_trans_1_4"/>
    <property type="match status" value="1"/>
</dbReference>
<name>A0A1U9KHX7_ACEAC</name>
<protein>
    <submittedName>
        <fullName evidence="1">Group 1 glycosyl transferase</fullName>
    </submittedName>
</protein>
<reference evidence="1 2" key="1">
    <citation type="submission" date="2016-03" db="EMBL/GenBank/DDBJ databases">
        <title>Acetic acid bacteria sequencing.</title>
        <authorList>
            <person name="Brandt J."/>
            <person name="Jakob F."/>
            <person name="Vogel R.F."/>
        </authorList>
    </citation>
    <scope>NUCLEOTIDE SEQUENCE [LARGE SCALE GENOMIC DNA]</scope>
    <source>
        <strain evidence="1 2">TMW2.1153</strain>
    </source>
</reference>
<dbReference type="Gene3D" id="3.40.50.2000">
    <property type="entry name" value="Glycogen Phosphorylase B"/>
    <property type="match status" value="2"/>
</dbReference>
<dbReference type="PANTHER" id="PTHR12526:SF590">
    <property type="entry name" value="ALPHA-MALTOSE-1-PHOSPHATE SYNTHASE"/>
    <property type="match status" value="1"/>
</dbReference>
<evidence type="ECO:0000313" key="1">
    <source>
        <dbReference type="EMBL" id="AQS85390.1"/>
    </source>
</evidence>